<reference evidence="6 7" key="1">
    <citation type="submission" date="2014-09" db="EMBL/GenBank/DDBJ databases">
        <title>Parapoxvirus (PPV) of red deer reveals sub-clinical infection and confirms a unique species.</title>
        <authorList>
            <person name="Friederichs S."/>
            <person name="Stefan K."/>
            <person name="Helmut B."/>
            <person name="Heike L."/>
            <person name="Mathias B."/>
        </authorList>
    </citation>
    <scope>NUCLEOTIDE SEQUENCE [LARGE SCALE GENOMIC DNA]</scope>
    <source>
        <strain evidence="6">HL953</strain>
    </source>
</reference>
<accession>A0A0A7MEQ3</accession>
<dbReference type="RefSeq" id="YP_009112759.1">
    <property type="nucleotide sequence ID" value="NC_025963.1"/>
</dbReference>
<dbReference type="InterPro" id="IPR036388">
    <property type="entry name" value="WH-like_DNA-bd_sf"/>
</dbReference>
<feature type="domain" description="DRBM" evidence="4">
    <location>
        <begin position="141"/>
        <end position="209"/>
    </location>
</feature>
<organism evidence="6 7">
    <name type="scientific">Parapoxvirus red deer/HL953</name>
    <dbReference type="NCBI Taxonomy" id="1579460"/>
    <lineage>
        <taxon>Viruses</taxon>
        <taxon>Varidnaviria</taxon>
        <taxon>Bamfordvirae</taxon>
        <taxon>Nucleocytoviricota</taxon>
        <taxon>Pokkesviricetes</taxon>
        <taxon>Chitovirales</taxon>
        <taxon>Poxviridae</taxon>
        <taxon>Chordopoxvirinae</taxon>
        <taxon>Parapoxvirus</taxon>
        <taxon>Parapoxvirus reddeerpox</taxon>
        <taxon>Red deerpox virus</taxon>
    </lineage>
</organism>
<keyword evidence="7" id="KW-1185">Reference proteome</keyword>
<evidence type="ECO:0000259" key="5">
    <source>
        <dbReference type="PROSITE" id="PS50139"/>
    </source>
</evidence>
<dbReference type="EMBL" id="KM502564">
    <property type="protein sequence ID" value="AIZ77271.1"/>
    <property type="molecule type" value="Genomic_DNA"/>
</dbReference>
<dbReference type="SUPFAM" id="SSF54768">
    <property type="entry name" value="dsRNA-binding domain-like"/>
    <property type="match status" value="1"/>
</dbReference>
<feature type="compositionally biased region" description="Acidic residues" evidence="3">
    <location>
        <begin position="101"/>
        <end position="114"/>
    </location>
</feature>
<dbReference type="InterPro" id="IPR014720">
    <property type="entry name" value="dsRBD_dom"/>
</dbReference>
<protein>
    <submittedName>
        <fullName evidence="6">Putative dsRNA-binding PKR inhibitor</fullName>
    </submittedName>
</protein>
<dbReference type="KEGG" id="vg:22647418"/>
<dbReference type="GO" id="GO:0003726">
    <property type="term" value="F:double-stranded RNA adenosine deaminase activity"/>
    <property type="evidence" value="ECO:0007669"/>
    <property type="project" value="InterPro"/>
</dbReference>
<dbReference type="InterPro" id="IPR036390">
    <property type="entry name" value="WH_DNA-bd_sf"/>
</dbReference>
<dbReference type="SMART" id="SM00358">
    <property type="entry name" value="DSRM"/>
    <property type="match status" value="1"/>
</dbReference>
<evidence type="ECO:0000256" key="1">
    <source>
        <dbReference type="ARBA" id="ARBA00022884"/>
    </source>
</evidence>
<name>A0A0A7MEQ3_9POXV</name>
<dbReference type="Pfam" id="PF00035">
    <property type="entry name" value="dsrm"/>
    <property type="match status" value="1"/>
</dbReference>
<proteinExistence type="predicted"/>
<dbReference type="GeneID" id="22647418"/>
<dbReference type="OrthoDB" id="18174at10239"/>
<dbReference type="CDD" id="cd19875">
    <property type="entry name" value="DSRM_EIF2AK2-like"/>
    <property type="match status" value="1"/>
</dbReference>
<feature type="region of interest" description="Disordered" evidence="3">
    <location>
        <begin position="59"/>
        <end position="115"/>
    </location>
</feature>
<evidence type="ECO:0000259" key="4">
    <source>
        <dbReference type="PROSITE" id="PS50137"/>
    </source>
</evidence>
<dbReference type="SMART" id="SM00550">
    <property type="entry name" value="Zalpha"/>
    <property type="match status" value="1"/>
</dbReference>
<dbReference type="PROSITE" id="PS50139">
    <property type="entry name" value="Z_BINDING"/>
    <property type="match status" value="1"/>
</dbReference>
<evidence type="ECO:0000256" key="2">
    <source>
        <dbReference type="PROSITE-ProRule" id="PRU00266"/>
    </source>
</evidence>
<dbReference type="Pfam" id="PF02295">
    <property type="entry name" value="z-alpha"/>
    <property type="match status" value="1"/>
</dbReference>
<evidence type="ECO:0000313" key="6">
    <source>
        <dbReference type="EMBL" id="AIZ77271.1"/>
    </source>
</evidence>
<dbReference type="Gene3D" id="3.30.160.20">
    <property type="match status" value="1"/>
</dbReference>
<sequence length="215" mass="23302">MECAHAFESCAERVLSALSIDCSRTSREIANMLGTTKHAVNVALYGMLAKGQVVCEGDSPPRWRAPQPPQDVCEESDDEASEQRPLTPPAPYCTGTGPADSDTEEEPEGEEPMETEAASNALFGDIDLIPHSLASRMTKGNPVCGINEYCMYTHRCLFFEEYRSGGQDHVPLFECKVFVDRVFVCTGSGPSKKAARRDACANAVTVLIDNCGVCV</sequence>
<feature type="domain" description="Z-binding" evidence="5">
    <location>
        <begin position="4"/>
        <end position="67"/>
    </location>
</feature>
<keyword evidence="1 2" id="KW-0694">RNA-binding</keyword>
<dbReference type="InterPro" id="IPR042371">
    <property type="entry name" value="Z_dom"/>
</dbReference>
<dbReference type="PROSITE" id="PS50137">
    <property type="entry name" value="DS_RBD"/>
    <property type="match status" value="1"/>
</dbReference>
<dbReference type="SUPFAM" id="SSF46785">
    <property type="entry name" value="Winged helix' DNA-binding domain"/>
    <property type="match status" value="1"/>
</dbReference>
<evidence type="ECO:0000256" key="3">
    <source>
        <dbReference type="SAM" id="MobiDB-lite"/>
    </source>
</evidence>
<dbReference type="GO" id="GO:0003723">
    <property type="term" value="F:RNA binding"/>
    <property type="evidence" value="ECO:0007669"/>
    <property type="project" value="UniProtKB-UniRule"/>
</dbReference>
<dbReference type="Proteomes" id="UP000107385">
    <property type="component" value="Segment"/>
</dbReference>
<dbReference type="Gene3D" id="1.10.10.10">
    <property type="entry name" value="Winged helix-like DNA-binding domain superfamily/Winged helix DNA-binding domain"/>
    <property type="match status" value="1"/>
</dbReference>
<evidence type="ECO:0000313" key="7">
    <source>
        <dbReference type="Proteomes" id="UP000107385"/>
    </source>
</evidence>